<dbReference type="EMBL" id="JBDLYL010000013">
    <property type="protein sequence ID" value="MEN8640772.1"/>
    <property type="molecule type" value="Genomic_DNA"/>
</dbReference>
<dbReference type="RefSeq" id="WP_347150319.1">
    <property type="nucleotide sequence ID" value="NZ_JBDLYL010000013.1"/>
</dbReference>
<evidence type="ECO:0000313" key="2">
    <source>
        <dbReference type="EMBL" id="MEN8640772.1"/>
    </source>
</evidence>
<comment type="caution">
    <text evidence="2">The sequence shown here is derived from an EMBL/GenBank/DDBJ whole genome shotgun (WGS) entry which is preliminary data.</text>
</comment>
<feature type="compositionally biased region" description="Basic and acidic residues" evidence="1">
    <location>
        <begin position="598"/>
        <end position="615"/>
    </location>
</feature>
<name>A0ABV0DIK7_9PSED</name>
<dbReference type="SUPFAM" id="SSF52540">
    <property type="entry name" value="P-loop containing nucleoside triphosphate hydrolases"/>
    <property type="match status" value="1"/>
</dbReference>
<keyword evidence="3" id="KW-1185">Reference proteome</keyword>
<gene>
    <name evidence="2" type="primary">dpdH</name>
    <name evidence="2" type="ORF">ABFE88_14065</name>
</gene>
<sequence>MNLINYWPSSEHISQCIRTEAEELAEHVLLAVHEPMQLLRVGNGAEQQCTEADLLAHFLEVERPIPLVGRSGVGKSHLIRWLEAQLKLQSLSANWHIVRIPKNASLRQVLEILLDGLEGEEFESARLRIRSVGEMLRAGEVADLLLTFMSQQLQRLNARVAEQISYYRGNPQASQQLSAEEKQRWRDVNAHTTPGCGLSELITDPNFKRSLLDPKHCIYQFASRLTQGATDQELSRNDYQIRAEDLDFSFNLDDLSQSARQYVSRAQLNTNRQAQESAAGVLNEVLGESTRTAFRHLFSFNGGSFLDLFKDIRRTLKHQDRTLVVLVEDMAAISAIEDVLIDSLLEEAVRDEKQELCTLRSAIAVTDGYQGYLRRQDTIRTRAQYEWLIRDHGQSREQTLERIVDFCGRYLNAARHGSSKLKASWLERSTDVSWPLIWQDPEGPPEELQAFGHSPSGVPLFPFNRNAINALADHYCSNDEELNFNPRQVLNQVVLRVLRDHRQACQEHRFPPADFASIKAGVGLIDLYRLDEPARCESLAAIWGYGCRSIAELQQNMDWRISNVFGLNALASLLEEVQPVGFVHPPTQTDTGPKKARPTVEPRGVKTDPDPDPDQHRLEEIVSEWFQRRRKLEQNESRDLRNALNKMYQQYAHPEWLGLGARPELLRGAIVNINIPFSITGNKATNLVWFCQETDFEDPQKAAALKGVALALLRYESVNRRSKGIGWQYTGGFDDYLRYQNFASHWVPQVLQALSLMERSTLHELIQEQLSLVPILGLWRTASNDRQRLNELLTPAQRILESLPKPASPVLLELRKSALDEWEGKRDAWLKLVAANDHGMDGELALRSFKEASKTDFKQKLPRYDREITQALQSSFNVLSVLDGYSRHEQFCLLLDQMSEIVRGVSEGGLHYPAQFSDVPNAKRMREALNSLKASEVWAAVKVFLSSWNESDLSKKLQLINQVDGQKLEEAVQTLGAWDKFYSYVLPRLENENRQSGLDVLGQSQERVTGLLKGLTGTLKDLLEACRE</sequence>
<evidence type="ECO:0000313" key="3">
    <source>
        <dbReference type="Proteomes" id="UP001424532"/>
    </source>
</evidence>
<dbReference type="InterPro" id="IPR027417">
    <property type="entry name" value="P-loop_NTPase"/>
</dbReference>
<organism evidence="2 3">
    <name type="scientific">Pseudomonas sichuanensis</name>
    <dbReference type="NCBI Taxonomy" id="2213015"/>
    <lineage>
        <taxon>Bacteria</taxon>
        <taxon>Pseudomonadati</taxon>
        <taxon>Pseudomonadota</taxon>
        <taxon>Gammaproteobacteria</taxon>
        <taxon>Pseudomonadales</taxon>
        <taxon>Pseudomonadaceae</taxon>
        <taxon>Pseudomonas</taxon>
    </lineage>
</organism>
<reference evidence="2 3" key="1">
    <citation type="submission" date="2024-05" db="EMBL/GenBank/DDBJ databases">
        <title>Sequence of Lycoming College course isolates.</title>
        <authorList>
            <person name="Reigle C.A."/>
            <person name="Newman J.D."/>
        </authorList>
    </citation>
    <scope>NUCLEOTIDE SEQUENCE [LARGE SCALE GENOMIC DNA]</scope>
    <source>
        <strain evidence="2 3">CAR-09</strain>
    </source>
</reference>
<protein>
    <submittedName>
        <fullName evidence="2">Protein DpdH</fullName>
    </submittedName>
</protein>
<evidence type="ECO:0000256" key="1">
    <source>
        <dbReference type="SAM" id="MobiDB-lite"/>
    </source>
</evidence>
<proteinExistence type="predicted"/>
<feature type="region of interest" description="Disordered" evidence="1">
    <location>
        <begin position="583"/>
        <end position="615"/>
    </location>
</feature>
<dbReference type="NCBIfam" id="NF041065">
    <property type="entry name" value="DpdH"/>
    <property type="match status" value="1"/>
</dbReference>
<accession>A0ABV0DIK7</accession>
<dbReference type="Proteomes" id="UP001424532">
    <property type="component" value="Unassembled WGS sequence"/>
</dbReference>